<proteinExistence type="predicted"/>
<feature type="non-terminal residue" evidence="2">
    <location>
        <position position="119"/>
    </location>
</feature>
<protein>
    <submittedName>
        <fullName evidence="2">60S ribosomal protein L23</fullName>
    </submittedName>
</protein>
<dbReference type="SUPFAM" id="SSF53098">
    <property type="entry name" value="Ribonuclease H-like"/>
    <property type="match status" value="1"/>
</dbReference>
<evidence type="ECO:0000313" key="3">
    <source>
        <dbReference type="Proteomes" id="UP000265520"/>
    </source>
</evidence>
<dbReference type="PANTHER" id="PTHR47074:SF48">
    <property type="entry name" value="POLYNUCLEOTIDYL TRANSFERASE, RIBONUCLEASE H-LIKE SUPERFAMILY PROTEIN"/>
    <property type="match status" value="1"/>
</dbReference>
<dbReference type="InterPro" id="IPR044730">
    <property type="entry name" value="RNase_H-like_dom_plant"/>
</dbReference>
<sequence length="119" mass="13346">MTGYKCEDGQTKTDMTQTIMCICLGPNHSKGYMKCNVDAACYAAENKYSIGACLRDDHGNFVKAISTHFIGQPSVHEAEAQGLLITLKWLQQMQITRIEIEMDCLQVVQNIARKMKNLT</sequence>
<organism evidence="2 3">
    <name type="scientific">Trifolium medium</name>
    <dbReference type="NCBI Taxonomy" id="97028"/>
    <lineage>
        <taxon>Eukaryota</taxon>
        <taxon>Viridiplantae</taxon>
        <taxon>Streptophyta</taxon>
        <taxon>Embryophyta</taxon>
        <taxon>Tracheophyta</taxon>
        <taxon>Spermatophyta</taxon>
        <taxon>Magnoliopsida</taxon>
        <taxon>eudicotyledons</taxon>
        <taxon>Gunneridae</taxon>
        <taxon>Pentapetalae</taxon>
        <taxon>rosids</taxon>
        <taxon>fabids</taxon>
        <taxon>Fabales</taxon>
        <taxon>Fabaceae</taxon>
        <taxon>Papilionoideae</taxon>
        <taxon>50 kb inversion clade</taxon>
        <taxon>NPAAA clade</taxon>
        <taxon>Hologalegina</taxon>
        <taxon>IRL clade</taxon>
        <taxon>Trifolieae</taxon>
        <taxon>Trifolium</taxon>
    </lineage>
</organism>
<dbReference type="GO" id="GO:0005840">
    <property type="term" value="C:ribosome"/>
    <property type="evidence" value="ECO:0007669"/>
    <property type="project" value="UniProtKB-KW"/>
</dbReference>
<keyword evidence="2" id="KW-0687">Ribonucleoprotein</keyword>
<reference evidence="2 3" key="1">
    <citation type="journal article" date="2018" name="Front. Plant Sci.">
        <title>Red Clover (Trifolium pratense) and Zigzag Clover (T. medium) - A Picture of Genomic Similarities and Differences.</title>
        <authorList>
            <person name="Dluhosova J."/>
            <person name="Istvanek J."/>
            <person name="Nedelnik J."/>
            <person name="Repkova J."/>
        </authorList>
    </citation>
    <scope>NUCLEOTIDE SEQUENCE [LARGE SCALE GENOMIC DNA]</scope>
    <source>
        <strain evidence="3">cv. 10/8</strain>
        <tissue evidence="2">Leaf</tissue>
    </source>
</reference>
<dbReference type="InterPro" id="IPR036397">
    <property type="entry name" value="RNaseH_sf"/>
</dbReference>
<dbReference type="GO" id="GO:0003676">
    <property type="term" value="F:nucleic acid binding"/>
    <property type="evidence" value="ECO:0007669"/>
    <property type="project" value="InterPro"/>
</dbReference>
<name>A0A392Q4P4_9FABA</name>
<dbReference type="Proteomes" id="UP000265520">
    <property type="component" value="Unassembled WGS sequence"/>
</dbReference>
<dbReference type="EMBL" id="LXQA010110512">
    <property type="protein sequence ID" value="MCI18516.1"/>
    <property type="molecule type" value="Genomic_DNA"/>
</dbReference>
<evidence type="ECO:0000259" key="1">
    <source>
        <dbReference type="Pfam" id="PF13456"/>
    </source>
</evidence>
<keyword evidence="3" id="KW-1185">Reference proteome</keyword>
<keyword evidence="2" id="KW-0689">Ribosomal protein</keyword>
<dbReference type="AlphaFoldDB" id="A0A392Q4P4"/>
<dbReference type="Gene3D" id="3.30.420.10">
    <property type="entry name" value="Ribonuclease H-like superfamily/Ribonuclease H"/>
    <property type="match status" value="1"/>
</dbReference>
<dbReference type="PANTHER" id="PTHR47074">
    <property type="entry name" value="BNAC02G40300D PROTEIN"/>
    <property type="match status" value="1"/>
</dbReference>
<comment type="caution">
    <text evidence="2">The sequence shown here is derived from an EMBL/GenBank/DDBJ whole genome shotgun (WGS) entry which is preliminary data.</text>
</comment>
<dbReference type="InterPro" id="IPR012337">
    <property type="entry name" value="RNaseH-like_sf"/>
</dbReference>
<accession>A0A392Q4P4</accession>
<dbReference type="Pfam" id="PF13456">
    <property type="entry name" value="RVT_3"/>
    <property type="match status" value="1"/>
</dbReference>
<dbReference type="CDD" id="cd06222">
    <property type="entry name" value="RNase_H_like"/>
    <property type="match status" value="1"/>
</dbReference>
<dbReference type="InterPro" id="IPR002156">
    <property type="entry name" value="RNaseH_domain"/>
</dbReference>
<dbReference type="InterPro" id="IPR052929">
    <property type="entry name" value="RNase_H-like_EbsB-rel"/>
</dbReference>
<evidence type="ECO:0000313" key="2">
    <source>
        <dbReference type="EMBL" id="MCI18516.1"/>
    </source>
</evidence>
<feature type="domain" description="RNase H type-1" evidence="1">
    <location>
        <begin position="36"/>
        <end position="115"/>
    </location>
</feature>
<dbReference type="GO" id="GO:0004523">
    <property type="term" value="F:RNA-DNA hybrid ribonuclease activity"/>
    <property type="evidence" value="ECO:0007669"/>
    <property type="project" value="InterPro"/>
</dbReference>